<feature type="compositionally biased region" description="Low complexity" evidence="1">
    <location>
        <begin position="628"/>
        <end position="644"/>
    </location>
</feature>
<feature type="compositionally biased region" description="Low complexity" evidence="1">
    <location>
        <begin position="929"/>
        <end position="950"/>
    </location>
</feature>
<feature type="compositionally biased region" description="Acidic residues" evidence="1">
    <location>
        <begin position="38"/>
        <end position="91"/>
    </location>
</feature>
<feature type="compositionally biased region" description="Polar residues" evidence="1">
    <location>
        <begin position="585"/>
        <end position="597"/>
    </location>
</feature>
<comment type="caution">
    <text evidence="2">The sequence shown here is derived from an EMBL/GenBank/DDBJ whole genome shotgun (WGS) entry which is preliminary data.</text>
</comment>
<proteinExistence type="predicted"/>
<feature type="compositionally biased region" description="Pro residues" evidence="1">
    <location>
        <begin position="808"/>
        <end position="818"/>
    </location>
</feature>
<feature type="region of interest" description="Disordered" evidence="1">
    <location>
        <begin position="226"/>
        <end position="264"/>
    </location>
</feature>
<feature type="compositionally biased region" description="Polar residues" evidence="1">
    <location>
        <begin position="494"/>
        <end position="516"/>
    </location>
</feature>
<feature type="compositionally biased region" description="Basic residues" evidence="1">
    <location>
        <begin position="166"/>
        <end position="175"/>
    </location>
</feature>
<accession>S8AX58</accession>
<feature type="compositionally biased region" description="Low complexity" evidence="1">
    <location>
        <begin position="798"/>
        <end position="807"/>
    </location>
</feature>
<feature type="compositionally biased region" description="Pro residues" evidence="1">
    <location>
        <begin position="779"/>
        <end position="797"/>
    </location>
</feature>
<keyword evidence="3" id="KW-1185">Reference proteome</keyword>
<feature type="compositionally biased region" description="Polar residues" evidence="1">
    <location>
        <begin position="760"/>
        <end position="775"/>
    </location>
</feature>
<dbReference type="Proteomes" id="UP000015100">
    <property type="component" value="Unassembled WGS sequence"/>
</dbReference>
<dbReference type="EMBL" id="AQGS01000013">
    <property type="protein sequence ID" value="EPS45581.1"/>
    <property type="molecule type" value="Genomic_DNA"/>
</dbReference>
<reference evidence="2 3" key="1">
    <citation type="journal article" date="2013" name="PLoS Genet.">
        <title>Genomic mechanisms accounting for the adaptation to parasitism in nematode-trapping fungi.</title>
        <authorList>
            <person name="Meerupati T."/>
            <person name="Andersson K.M."/>
            <person name="Friman E."/>
            <person name="Kumar D."/>
            <person name="Tunlid A."/>
            <person name="Ahren D."/>
        </authorList>
    </citation>
    <scope>NUCLEOTIDE SEQUENCE [LARGE SCALE GENOMIC DNA]</scope>
    <source>
        <strain evidence="2 3">CBS 200.50</strain>
    </source>
</reference>
<dbReference type="OMA" id="NAPESGY"/>
<organism evidence="2 3">
    <name type="scientific">Dactylellina haptotyla (strain CBS 200.50)</name>
    <name type="common">Nematode-trapping fungus</name>
    <name type="synonym">Monacrosporium haptotylum</name>
    <dbReference type="NCBI Taxonomy" id="1284197"/>
    <lineage>
        <taxon>Eukaryota</taxon>
        <taxon>Fungi</taxon>
        <taxon>Dikarya</taxon>
        <taxon>Ascomycota</taxon>
        <taxon>Pezizomycotina</taxon>
        <taxon>Orbiliomycetes</taxon>
        <taxon>Orbiliales</taxon>
        <taxon>Orbiliaceae</taxon>
        <taxon>Dactylellina</taxon>
    </lineage>
</organism>
<feature type="compositionally biased region" description="Polar residues" evidence="1">
    <location>
        <begin position="963"/>
        <end position="982"/>
    </location>
</feature>
<feature type="compositionally biased region" description="Basic and acidic residues" evidence="1">
    <location>
        <begin position="443"/>
        <end position="463"/>
    </location>
</feature>
<dbReference type="AlphaFoldDB" id="S8AX58"/>
<feature type="compositionally biased region" description="Polar residues" evidence="1">
    <location>
        <begin position="690"/>
        <end position="701"/>
    </location>
</feature>
<dbReference type="OrthoDB" id="5400518at2759"/>
<reference evidence="3" key="2">
    <citation type="submission" date="2013-04" db="EMBL/GenBank/DDBJ databases">
        <title>Genomic mechanisms accounting for the adaptation to parasitism in nematode-trapping fungi.</title>
        <authorList>
            <person name="Ahren D.G."/>
        </authorList>
    </citation>
    <scope>NUCLEOTIDE SEQUENCE [LARGE SCALE GENOMIC DNA]</scope>
    <source>
        <strain evidence="3">CBS 200.50</strain>
    </source>
</reference>
<name>S8AX58_DACHA</name>
<evidence type="ECO:0000313" key="2">
    <source>
        <dbReference type="EMBL" id="EPS45581.1"/>
    </source>
</evidence>
<feature type="compositionally biased region" description="Basic and acidic residues" evidence="1">
    <location>
        <begin position="1041"/>
        <end position="1057"/>
    </location>
</feature>
<gene>
    <name evidence="2" type="ORF">H072_437</name>
</gene>
<feature type="region of interest" description="Disordered" evidence="1">
    <location>
        <begin position="538"/>
        <end position="838"/>
    </location>
</feature>
<feature type="compositionally biased region" description="Polar residues" evidence="1">
    <location>
        <begin position="667"/>
        <end position="676"/>
    </location>
</feature>
<protein>
    <submittedName>
        <fullName evidence="2">Uncharacterized protein</fullName>
    </submittedName>
</protein>
<sequence length="1073" mass="114218">MEDFFLSAGVKLGAAALKSFTGKGSGAGKALSLVAGAFDEDGDCGDDDGDDGGDDGGDEEAAAEEYAIEEEAYAEEEYYEEEAYEEEEYYDDSSNYIGQDAGDGYYEEPTTYDAYDDDGESNSYYDQDGGSGYDYTQQDAQYQEPTTYGQYEEPQEPEEHAGHGGHGGHGKHNGASHRGLGTALAVGGAAVAGAALVGGAALAAKKARGRGGAAARGRGASAGAIYGAPLRGAHPPQPQRGRGGPALRGRPHSQSFGTVGAGAGCPPPLMHSATAPAGVHYAVRGAPSRGRGAPRGRGRGGGGVVVAAVPQQAYAPVATRGRGAVRARGAIRLPGAGRGVASLTSPGVHHAHNMPGNIPPTLGPAPCAPQFQQQAFSGGPGVSVQNASYIGQAPVDPNATIGAPPPYNSVVNTAFAPTQRVQADPKQLEQMSKRKLAALQAVQRREKSRIEAKRREEQQDQDRLQGLQNGSKYPDAQELEEPKVQINLPPGVKLQNQPEAQEMPNNQADTNSPSSIDSKKNNRLSRTSSVFAPQVVDSTTQAGFNQPPARQPQTNFYEMDGAGGFSKPNPQFNSPVPLSYPQSPPARTSFSGQNHQPPSHRWSVVSLPSDAVEIGGAQQPPHPNSWGQPQSSAQSANQPQRSSSLVQRFPSRKPVQRPVSMMIPPSHAQNMANIGFNQPAHPQQPIRHPNFQNTPPQQGYHQNPGVAPQNFTPQPTPTEIAEEEPDGWKPPPLKAVQRRKFNSGEPEPLVEEPTAYETEPLTQKQTKSHETSSTNSAFAPPPPPPSLPFGQPPPLPSFPAQESVAPLDIPPAPVPPIAPSGLSKQAAMPQQNLPPTPPEIPKGYFENVAPGVDVPGLTVRKGSLPASFHTQTANMAPAGTTTNMVAHQSPTSQFQNQQAGHHSTIANQAIHAPHLFHETSTPTVTKIHQSFPQTASQQQQQQQQYPMNYTQPPPQQLHHANTFPATPNTPQSASAYNQQTSYPQIPPLPQPPSHIMEMPGSTGFAYSNNTKSPYDMNPMIAELPELPLPPGMKQQGEDTEDLNRREGHSYDTPEKPEYKLSANAVSFGWDSYY</sequence>
<feature type="region of interest" description="Disordered" evidence="1">
    <location>
        <begin position="928"/>
        <end position="1057"/>
    </location>
</feature>
<feature type="compositionally biased region" description="Low complexity" evidence="1">
    <location>
        <begin position="121"/>
        <end position="139"/>
    </location>
</feature>
<feature type="region of interest" description="Disordered" evidence="1">
    <location>
        <begin position="438"/>
        <end position="523"/>
    </location>
</feature>
<evidence type="ECO:0000256" key="1">
    <source>
        <dbReference type="SAM" id="MobiDB-lite"/>
    </source>
</evidence>
<evidence type="ECO:0000313" key="3">
    <source>
        <dbReference type="Proteomes" id="UP000015100"/>
    </source>
</evidence>
<dbReference type="HOGENOM" id="CLU_290182_0_0_1"/>
<feature type="region of interest" description="Disordered" evidence="1">
    <location>
        <begin position="38"/>
        <end position="178"/>
    </location>
</feature>